<feature type="domain" description="Glycosyltransferase 2-like" evidence="1">
    <location>
        <begin position="9"/>
        <end position="159"/>
    </location>
</feature>
<reference evidence="3" key="1">
    <citation type="submission" date="2018-04" db="EMBL/GenBank/DDBJ databases">
        <authorList>
            <person name="Cornet L."/>
        </authorList>
    </citation>
    <scope>NUCLEOTIDE SEQUENCE [LARGE SCALE GENOMIC DNA]</scope>
</reference>
<dbReference type="InterPro" id="IPR050834">
    <property type="entry name" value="Glycosyltransf_2"/>
</dbReference>
<name>A0A2W4UJA4_9CYAN</name>
<dbReference type="SUPFAM" id="SSF53448">
    <property type="entry name" value="Nucleotide-diphospho-sugar transferases"/>
    <property type="match status" value="1"/>
</dbReference>
<dbReference type="PANTHER" id="PTHR43685:SF2">
    <property type="entry name" value="GLYCOSYLTRANSFERASE 2-LIKE DOMAIN-CONTAINING PROTEIN"/>
    <property type="match status" value="1"/>
</dbReference>
<comment type="caution">
    <text evidence="2">The sequence shown here is derived from an EMBL/GenBank/DDBJ whole genome shotgun (WGS) entry which is preliminary data.</text>
</comment>
<sequence>MNTPSIALCIPAYNAAACLPRLLQSAKAQTISFDEIWVYDDCSTDNTAEIAQQLGATVVTGETNLGCSHGKNVLAERTHCDWIHFHDADDELYPNFVEVARRWMLREDCPDVVLFDYEWRDEETNAMLSTRHFDSNQLGKDPISYAIQEQINPFCGLYRRSAYLMAGGYDTDPLVLYNEDVAFHCRMAIAGLTFAAEPTITIINYHRKNSMSAANQQKCTRAAFHVMQKVAAQVGEKYAKDIGQKLWGIAGISASRSDWKTARDCVSLAISLNCKAPTHTSCLFRLACILNPYCAMYLREHIIRMLKPALRQLPTP</sequence>
<dbReference type="Pfam" id="PF00535">
    <property type="entry name" value="Glycos_transf_2"/>
    <property type="match status" value="1"/>
</dbReference>
<dbReference type="Gene3D" id="3.90.550.10">
    <property type="entry name" value="Spore Coat Polysaccharide Biosynthesis Protein SpsA, Chain A"/>
    <property type="match status" value="1"/>
</dbReference>
<dbReference type="InterPro" id="IPR029044">
    <property type="entry name" value="Nucleotide-diphossugar_trans"/>
</dbReference>
<evidence type="ECO:0000313" key="3">
    <source>
        <dbReference type="Proteomes" id="UP000249354"/>
    </source>
</evidence>
<dbReference type="Proteomes" id="UP000249354">
    <property type="component" value="Unassembled WGS sequence"/>
</dbReference>
<protein>
    <recommendedName>
        <fullName evidence="1">Glycosyltransferase 2-like domain-containing protein</fullName>
    </recommendedName>
</protein>
<proteinExistence type="predicted"/>
<dbReference type="CDD" id="cd00761">
    <property type="entry name" value="Glyco_tranf_GTA_type"/>
    <property type="match status" value="1"/>
</dbReference>
<reference evidence="2 3" key="2">
    <citation type="submission" date="2018-06" db="EMBL/GenBank/DDBJ databases">
        <title>Metagenomic assembly of (sub)arctic Cyanobacteria and their associated microbiome from non-axenic cultures.</title>
        <authorList>
            <person name="Baurain D."/>
        </authorList>
    </citation>
    <scope>NUCLEOTIDE SEQUENCE [LARGE SCALE GENOMIC DNA]</scope>
    <source>
        <strain evidence="2">ULC129bin1</strain>
    </source>
</reference>
<dbReference type="PANTHER" id="PTHR43685">
    <property type="entry name" value="GLYCOSYLTRANSFERASE"/>
    <property type="match status" value="1"/>
</dbReference>
<evidence type="ECO:0000313" key="2">
    <source>
        <dbReference type="EMBL" id="PZO19280.1"/>
    </source>
</evidence>
<organism evidence="2 3">
    <name type="scientific">Leptolyngbya foveolarum</name>
    <dbReference type="NCBI Taxonomy" id="47253"/>
    <lineage>
        <taxon>Bacteria</taxon>
        <taxon>Bacillati</taxon>
        <taxon>Cyanobacteriota</taxon>
        <taxon>Cyanophyceae</taxon>
        <taxon>Leptolyngbyales</taxon>
        <taxon>Leptolyngbyaceae</taxon>
        <taxon>Leptolyngbya group</taxon>
        <taxon>Leptolyngbya</taxon>
    </lineage>
</organism>
<evidence type="ECO:0000259" key="1">
    <source>
        <dbReference type="Pfam" id="PF00535"/>
    </source>
</evidence>
<dbReference type="AlphaFoldDB" id="A0A2W4UJA4"/>
<accession>A0A2W4UJA4</accession>
<dbReference type="InterPro" id="IPR001173">
    <property type="entry name" value="Glyco_trans_2-like"/>
</dbReference>
<dbReference type="EMBL" id="QBMC01000046">
    <property type="protein sequence ID" value="PZO19280.1"/>
    <property type="molecule type" value="Genomic_DNA"/>
</dbReference>
<gene>
    <name evidence="2" type="ORF">DCF25_08845</name>
</gene>